<keyword evidence="1" id="KW-0812">Transmembrane</keyword>
<sequence length="69" mass="8110">MLQLYFTRSVKKIYISVSKSIIKAIKNERNNLTILISSFSSIYAYCYCVNVFFILFMLEVRQKSVNISK</sequence>
<organism evidence="2 3">
    <name type="scientific">Edhazardia aedis (strain USNM 41457)</name>
    <name type="common">Microsporidian parasite</name>
    <dbReference type="NCBI Taxonomy" id="1003232"/>
    <lineage>
        <taxon>Eukaryota</taxon>
        <taxon>Fungi</taxon>
        <taxon>Fungi incertae sedis</taxon>
        <taxon>Microsporidia</taxon>
        <taxon>Edhazardia</taxon>
    </lineage>
</organism>
<keyword evidence="1" id="KW-0472">Membrane</keyword>
<feature type="transmembrane region" description="Helical" evidence="1">
    <location>
        <begin position="42"/>
        <end position="60"/>
    </location>
</feature>
<keyword evidence="3" id="KW-1185">Reference proteome</keyword>
<protein>
    <submittedName>
        <fullName evidence="2">Uncharacterized protein</fullName>
    </submittedName>
</protein>
<gene>
    <name evidence="2" type="ORF">EDEG_03897</name>
</gene>
<dbReference type="HOGENOM" id="CLU_2775913_0_0_1"/>
<reference evidence="3" key="2">
    <citation type="submission" date="2015-07" db="EMBL/GenBank/DDBJ databases">
        <title>Contrasting host-pathogen interactions and genome evolution in two generalist and specialist microsporidian pathogens of mosquitoes.</title>
        <authorList>
            <consortium name="The Broad Institute Genomics Platform"/>
            <consortium name="The Broad Institute Genome Sequencing Center for Infectious Disease"/>
            <person name="Cuomo C.A."/>
            <person name="Sanscrainte N.D."/>
            <person name="Goldberg J.M."/>
            <person name="Heiman D."/>
            <person name="Young S."/>
            <person name="Zeng Q."/>
            <person name="Becnel J.J."/>
            <person name="Birren B.W."/>
        </authorList>
    </citation>
    <scope>NUCLEOTIDE SEQUENCE [LARGE SCALE GENOMIC DNA]</scope>
    <source>
        <strain evidence="3">USNM 41457</strain>
    </source>
</reference>
<comment type="caution">
    <text evidence="2">The sequence shown here is derived from an EMBL/GenBank/DDBJ whole genome shotgun (WGS) entry which is preliminary data.</text>
</comment>
<evidence type="ECO:0000313" key="3">
    <source>
        <dbReference type="Proteomes" id="UP000003163"/>
    </source>
</evidence>
<reference evidence="2 3" key="1">
    <citation type="submission" date="2011-08" db="EMBL/GenBank/DDBJ databases">
        <authorList>
            <person name="Liu Z.J."/>
            <person name="Shi F.L."/>
            <person name="Lu J.Q."/>
            <person name="Li M."/>
            <person name="Wang Z.L."/>
        </authorList>
    </citation>
    <scope>NUCLEOTIDE SEQUENCE [LARGE SCALE GENOMIC DNA]</scope>
    <source>
        <strain evidence="2 3">USNM 41457</strain>
    </source>
</reference>
<accession>J8ZP88</accession>
<dbReference type="InParanoid" id="J8ZP88"/>
<dbReference type="AlphaFoldDB" id="J8ZP88"/>
<keyword evidence="1" id="KW-1133">Transmembrane helix</keyword>
<evidence type="ECO:0000313" key="2">
    <source>
        <dbReference type="EMBL" id="EJW01528.1"/>
    </source>
</evidence>
<dbReference type="Proteomes" id="UP000003163">
    <property type="component" value="Unassembled WGS sequence"/>
</dbReference>
<dbReference type="VEuPathDB" id="MicrosporidiaDB:EDEG_03897"/>
<dbReference type="EMBL" id="AFBI03000142">
    <property type="protein sequence ID" value="EJW01528.1"/>
    <property type="molecule type" value="Genomic_DNA"/>
</dbReference>
<proteinExistence type="predicted"/>
<name>J8ZP88_EDHAE</name>
<evidence type="ECO:0000256" key="1">
    <source>
        <dbReference type="SAM" id="Phobius"/>
    </source>
</evidence>